<dbReference type="Gene3D" id="3.40.190.10">
    <property type="entry name" value="Periplasmic binding protein-like II"/>
    <property type="match status" value="1"/>
</dbReference>
<keyword evidence="2" id="KW-0732">Signal</keyword>
<dbReference type="InterPro" id="IPR005064">
    <property type="entry name" value="BUG"/>
</dbReference>
<comment type="similarity">
    <text evidence="1">Belongs to the UPF0065 (bug) family.</text>
</comment>
<proteinExistence type="inferred from homology"/>
<dbReference type="PANTHER" id="PTHR42928">
    <property type="entry name" value="TRICARBOXYLATE-BINDING PROTEIN"/>
    <property type="match status" value="1"/>
</dbReference>
<gene>
    <name evidence="3" type="ORF">BJN34_32515</name>
</gene>
<protein>
    <submittedName>
        <fullName evidence="3">Tripartite tricarboxylate transporter substrate binding protein</fullName>
    </submittedName>
</protein>
<dbReference type="CDD" id="cd07012">
    <property type="entry name" value="PBP2_Bug_TTT"/>
    <property type="match status" value="1"/>
</dbReference>
<feature type="signal peptide" evidence="2">
    <location>
        <begin position="1"/>
        <end position="23"/>
    </location>
</feature>
<accession>A0A1U9V136</accession>
<dbReference type="Proteomes" id="UP000189627">
    <property type="component" value="Chromosome 2"/>
</dbReference>
<dbReference type="Gene3D" id="3.40.190.150">
    <property type="entry name" value="Bordetella uptake gene, domain 1"/>
    <property type="match status" value="1"/>
</dbReference>
<dbReference type="AlphaFoldDB" id="A0A1U9V136"/>
<reference evidence="4" key="1">
    <citation type="submission" date="2017-02" db="EMBL/GenBank/DDBJ databases">
        <title>Complete genome sequence of Cupriavidus necator strain NH9, a 3-chlorobenzoate degrader.</title>
        <authorList>
            <person name="Moriuchi R."/>
            <person name="Dohra H."/>
            <person name="Ogawa N."/>
        </authorList>
    </citation>
    <scope>NUCLEOTIDE SEQUENCE [LARGE SCALE GENOMIC DNA]</scope>
    <source>
        <strain evidence="4">NH9</strain>
    </source>
</reference>
<name>A0A1U9V136_CUPNE</name>
<organism evidence="3 4">
    <name type="scientific">Cupriavidus necator</name>
    <name type="common">Alcaligenes eutrophus</name>
    <name type="synonym">Ralstonia eutropha</name>
    <dbReference type="NCBI Taxonomy" id="106590"/>
    <lineage>
        <taxon>Bacteria</taxon>
        <taxon>Pseudomonadati</taxon>
        <taxon>Pseudomonadota</taxon>
        <taxon>Betaproteobacteria</taxon>
        <taxon>Burkholderiales</taxon>
        <taxon>Burkholderiaceae</taxon>
        <taxon>Cupriavidus</taxon>
    </lineage>
</organism>
<dbReference type="PROSITE" id="PS51257">
    <property type="entry name" value="PROKAR_LIPOPROTEIN"/>
    <property type="match status" value="1"/>
</dbReference>
<evidence type="ECO:0000313" key="4">
    <source>
        <dbReference type="Proteomes" id="UP000189627"/>
    </source>
</evidence>
<feature type="chain" id="PRO_5013182943" evidence="2">
    <location>
        <begin position="24"/>
        <end position="321"/>
    </location>
</feature>
<dbReference type="PANTHER" id="PTHR42928:SF5">
    <property type="entry name" value="BLR1237 PROTEIN"/>
    <property type="match status" value="1"/>
</dbReference>
<dbReference type="PIRSF" id="PIRSF017082">
    <property type="entry name" value="YflP"/>
    <property type="match status" value="1"/>
</dbReference>
<dbReference type="SUPFAM" id="SSF53850">
    <property type="entry name" value="Periplasmic binding protein-like II"/>
    <property type="match status" value="1"/>
</dbReference>
<dbReference type="InterPro" id="IPR042100">
    <property type="entry name" value="Bug_dom1"/>
</dbReference>
<dbReference type="Pfam" id="PF03401">
    <property type="entry name" value="TctC"/>
    <property type="match status" value="1"/>
</dbReference>
<dbReference type="KEGG" id="cuh:BJN34_32515"/>
<sequence length="321" mass="33888">MLRRLLTAVVIPAVLACALSAQADTFPSRSLRIVLPIGPGSSGDTVARYLAERLGNALGQAVVVENRPGADALVAVQSVLNAPADGYSVLLLTPSMVAGPLMNKAALYDAQRDLRPLTMIYRASAVLVTAANSKYASLADILADARAAPGVVSMANYGNTYRVGGILLGQQANLKFNHVNYKGFSQVSGDVIGGVVDCALVDGSAALPLVQAGKLRALASTARARLADLPSVPTLRESGLPDYDLYVWVGLAVRSQTLDAVSQRLERELIKIMATPDFRAFVARLGSAEVMAFTGPQAANEIARETERYRKAIGNIDMGQH</sequence>
<evidence type="ECO:0000313" key="3">
    <source>
        <dbReference type="EMBL" id="AQV98603.1"/>
    </source>
</evidence>
<evidence type="ECO:0000256" key="2">
    <source>
        <dbReference type="SAM" id="SignalP"/>
    </source>
</evidence>
<evidence type="ECO:0000256" key="1">
    <source>
        <dbReference type="ARBA" id="ARBA00006987"/>
    </source>
</evidence>
<dbReference type="EMBL" id="CP017758">
    <property type="protein sequence ID" value="AQV98603.1"/>
    <property type="molecule type" value="Genomic_DNA"/>
</dbReference>